<dbReference type="RefSeq" id="WP_323280193.1">
    <property type="nucleotide sequence ID" value="NZ_JAYGGQ010000013.1"/>
</dbReference>
<evidence type="ECO:0000313" key="4">
    <source>
        <dbReference type="Proteomes" id="UP001304769"/>
    </source>
</evidence>
<accession>A0ABU5T9P5</accession>
<evidence type="ECO:0000256" key="1">
    <source>
        <dbReference type="SAM" id="MobiDB-lite"/>
    </source>
</evidence>
<evidence type="ECO:0000256" key="2">
    <source>
        <dbReference type="SAM" id="SignalP"/>
    </source>
</evidence>
<name>A0ABU5T9P5_9MICC</name>
<keyword evidence="4" id="KW-1185">Reference proteome</keyword>
<feature type="compositionally biased region" description="Basic and acidic residues" evidence="1">
    <location>
        <begin position="201"/>
        <end position="232"/>
    </location>
</feature>
<feature type="region of interest" description="Disordered" evidence="1">
    <location>
        <begin position="27"/>
        <end position="50"/>
    </location>
</feature>
<protein>
    <submittedName>
        <fullName evidence="3">Uncharacterized protein</fullName>
    </submittedName>
</protein>
<keyword evidence="2" id="KW-0732">Signal</keyword>
<comment type="caution">
    <text evidence="3">The sequence shown here is derived from an EMBL/GenBank/DDBJ whole genome shotgun (WGS) entry which is preliminary data.</text>
</comment>
<proteinExistence type="predicted"/>
<feature type="signal peptide" evidence="2">
    <location>
        <begin position="1"/>
        <end position="22"/>
    </location>
</feature>
<dbReference type="EMBL" id="JAYGGQ010000013">
    <property type="protein sequence ID" value="MEA5456308.1"/>
    <property type="molecule type" value="Genomic_DNA"/>
</dbReference>
<feature type="chain" id="PRO_5047220192" evidence="2">
    <location>
        <begin position="23"/>
        <end position="245"/>
    </location>
</feature>
<evidence type="ECO:0000313" key="3">
    <source>
        <dbReference type="EMBL" id="MEA5456308.1"/>
    </source>
</evidence>
<dbReference type="Proteomes" id="UP001304769">
    <property type="component" value="Unassembled WGS sequence"/>
</dbReference>
<sequence length="245" mass="24632">MARRPQHPLALLVTAFAAVALAASVPESASAEGRGPSDESRASSSLDVASSAIPTSANPLVTDAARSETGLRPTGGKAVATAVATSECNGCSGTATTLQTVTLDGPAAAVGDNVATAWSSCVGCSSTAVSVQIITGPRAAPIEANNRSLAANIACADCQSTAVALQFVILGGTRRELSAQAKAIIQQIEQELGLTLAAQEARNDGSHHDDAERAAEDAAARARDAIKNDTRADSVAARVDVETGD</sequence>
<organism evidence="3 4">
    <name type="scientific">Sinomonas terricola</name>
    <dbReference type="NCBI Taxonomy" id="3110330"/>
    <lineage>
        <taxon>Bacteria</taxon>
        <taxon>Bacillati</taxon>
        <taxon>Actinomycetota</taxon>
        <taxon>Actinomycetes</taxon>
        <taxon>Micrococcales</taxon>
        <taxon>Micrococcaceae</taxon>
        <taxon>Sinomonas</taxon>
    </lineage>
</organism>
<feature type="region of interest" description="Disordered" evidence="1">
    <location>
        <begin position="200"/>
        <end position="245"/>
    </location>
</feature>
<reference evidence="3 4" key="1">
    <citation type="submission" date="2023-12" db="EMBL/GenBank/DDBJ databases">
        <title>Sinomonas terricola sp. nov, isolated from litchi orchard soil in Guangdong, PR China.</title>
        <authorList>
            <person name="Jiaxin W."/>
            <person name="Yang Z."/>
            <person name="Honghui Z."/>
        </authorList>
    </citation>
    <scope>NUCLEOTIDE SEQUENCE [LARGE SCALE GENOMIC DNA]</scope>
    <source>
        <strain evidence="3 4">JGH33</strain>
    </source>
</reference>
<gene>
    <name evidence="3" type="ORF">SPF06_16345</name>
</gene>